<dbReference type="InterPro" id="IPR002083">
    <property type="entry name" value="MATH/TRAF_dom"/>
</dbReference>
<dbReference type="SUPFAM" id="SSF57845">
    <property type="entry name" value="B-box zinc-binding domain"/>
    <property type="match status" value="1"/>
</dbReference>
<dbReference type="Pfam" id="PF22486">
    <property type="entry name" value="MATH_2"/>
    <property type="match status" value="1"/>
</dbReference>
<keyword evidence="2" id="KW-0175">Coiled coil</keyword>
<feature type="domain" description="B-box C-terminal" evidence="5">
    <location>
        <begin position="160"/>
        <end position="282"/>
    </location>
</feature>
<evidence type="ECO:0000313" key="7">
    <source>
        <dbReference type="WBParaSite" id="SMTH1_13020.1"/>
    </source>
</evidence>
<dbReference type="WBParaSite" id="SMTH1_13020.1">
    <property type="protein sequence ID" value="SMTH1_13020.1"/>
    <property type="gene ID" value="SMTH1_13020"/>
</dbReference>
<dbReference type="GO" id="GO:0008270">
    <property type="term" value="F:zinc ion binding"/>
    <property type="evidence" value="ECO:0007669"/>
    <property type="project" value="InterPro"/>
</dbReference>
<dbReference type="CDD" id="cd03773">
    <property type="entry name" value="MATH_TRIM37"/>
    <property type="match status" value="1"/>
</dbReference>
<dbReference type="InterPro" id="IPR053003">
    <property type="entry name" value="TRIM_RBCC_E3_ubiq-ligases"/>
</dbReference>
<dbReference type="GO" id="GO:0016235">
    <property type="term" value="C:aggresome"/>
    <property type="evidence" value="ECO:0007669"/>
    <property type="project" value="TreeGrafter"/>
</dbReference>
<evidence type="ECO:0008006" key="8">
    <source>
        <dbReference type="Google" id="ProtNLM"/>
    </source>
</evidence>
<sequence length="460" mass="52849">MAQSRRDKKLTGADTFESLSEVFRCFICMEKLNNARLCPHCSKLCCYKCIRKWITETRSQCPHCRASLHIYELINCRWADEVTQQLDNLQSQATSSRSGIGQNDLLGGASVNNALSTSSIEVCELHNERLSVFCTTCGYAICHQCALFDNDHEQHSFRPLDDVYNEHVKQIKNEMDQFKRRHLELISLLQDVEKNVQAVKQAKEERVRELRNAVELMVARLDSQLKSKLVTLMSQRSQLFQEIESLENLLHDVQYAVDVAKPSEMVERSSEILALLSDVHCKPMASFVSAPVPADFVSEIVPPYESSTFTLQPYSIMKQRADPVYSQPLHVGGLSWRLKVYPDGNGVVRGNYLSVFLELSAGLLEASKYEYRVEMVHQQSRDPSRNIVREFASHFEVGECWGYNRFFRLDLLVNEGYLNSETDSILLKFQVRAPTYFQKCRDQIGIFHNLKRIKVIVLRS</sequence>
<evidence type="ECO:0000259" key="3">
    <source>
        <dbReference type="SMART" id="SM00061"/>
    </source>
</evidence>
<evidence type="ECO:0000313" key="6">
    <source>
        <dbReference type="Proteomes" id="UP000050791"/>
    </source>
</evidence>
<reference evidence="7" key="1">
    <citation type="submission" date="2023-11" db="UniProtKB">
        <authorList>
            <consortium name="WormBaseParasite"/>
        </authorList>
    </citation>
    <scope>IDENTIFICATION</scope>
</reference>
<dbReference type="Proteomes" id="UP000050791">
    <property type="component" value="Unassembled WGS sequence"/>
</dbReference>
<dbReference type="CDD" id="cd19779">
    <property type="entry name" value="Bbox2_TRIM37_C-VIII"/>
    <property type="match status" value="1"/>
</dbReference>
<dbReference type="Pfam" id="PF00643">
    <property type="entry name" value="zf-B_box"/>
    <property type="match status" value="1"/>
</dbReference>
<feature type="coiled-coil region" evidence="2">
    <location>
        <begin position="175"/>
        <end position="249"/>
    </location>
</feature>
<dbReference type="Gene3D" id="3.30.160.60">
    <property type="entry name" value="Classic Zinc Finger"/>
    <property type="match status" value="1"/>
</dbReference>
<dbReference type="Gene3D" id="2.60.210.10">
    <property type="entry name" value="Apoptosis, Tumor Necrosis Factor Receptor Associated Protein 2, Chain A"/>
    <property type="match status" value="1"/>
</dbReference>
<dbReference type="AlphaFoldDB" id="A0AA85AUT9"/>
<dbReference type="PANTHER" id="PTHR36754:SF2">
    <property type="entry name" value="E3 UBIQUITIN-PROTEIN LIGASE TRIM37"/>
    <property type="match status" value="1"/>
</dbReference>
<evidence type="ECO:0000259" key="5">
    <source>
        <dbReference type="SMART" id="SM00502"/>
    </source>
</evidence>
<protein>
    <recommendedName>
        <fullName evidence="8">RING-type domain-containing protein</fullName>
    </recommendedName>
</protein>
<accession>A0AA85AUT9</accession>
<proteinExistence type="predicted"/>
<evidence type="ECO:0000259" key="4">
    <source>
        <dbReference type="SMART" id="SM00336"/>
    </source>
</evidence>
<dbReference type="CDD" id="cd16619">
    <property type="entry name" value="mRING-HC-C4C4_TRIM37_C-VIII"/>
    <property type="match status" value="1"/>
</dbReference>
<dbReference type="Gene3D" id="3.30.40.10">
    <property type="entry name" value="Zinc/RING finger domain, C3HC4 (zinc finger)"/>
    <property type="match status" value="1"/>
</dbReference>
<dbReference type="InterPro" id="IPR008974">
    <property type="entry name" value="TRAF-like"/>
</dbReference>
<feature type="domain" description="MATH" evidence="3">
    <location>
        <begin position="309"/>
        <end position="412"/>
    </location>
</feature>
<organism evidence="6 7">
    <name type="scientific">Schistosoma mattheei</name>
    <dbReference type="NCBI Taxonomy" id="31246"/>
    <lineage>
        <taxon>Eukaryota</taxon>
        <taxon>Metazoa</taxon>
        <taxon>Spiralia</taxon>
        <taxon>Lophotrochozoa</taxon>
        <taxon>Platyhelminthes</taxon>
        <taxon>Trematoda</taxon>
        <taxon>Digenea</taxon>
        <taxon>Strigeidida</taxon>
        <taxon>Schistosomatoidea</taxon>
        <taxon>Schistosomatidae</taxon>
        <taxon>Schistosoma</taxon>
    </lineage>
</organism>
<dbReference type="GO" id="GO:0005164">
    <property type="term" value="F:tumor necrosis factor receptor binding"/>
    <property type="evidence" value="ECO:0007669"/>
    <property type="project" value="TreeGrafter"/>
</dbReference>
<dbReference type="SUPFAM" id="SSF49599">
    <property type="entry name" value="TRAF domain-like"/>
    <property type="match status" value="1"/>
</dbReference>
<dbReference type="InterPro" id="IPR013083">
    <property type="entry name" value="Znf_RING/FYVE/PHD"/>
</dbReference>
<dbReference type="PANTHER" id="PTHR36754">
    <property type="entry name" value="E3 UBIQUITIN-PROTEIN LIGASE TRIM37"/>
    <property type="match status" value="1"/>
</dbReference>
<dbReference type="GO" id="GO:0006513">
    <property type="term" value="P:protein monoubiquitination"/>
    <property type="evidence" value="ECO:0007669"/>
    <property type="project" value="TreeGrafter"/>
</dbReference>
<dbReference type="InterPro" id="IPR037299">
    <property type="entry name" value="TRIM37_MATH"/>
</dbReference>
<dbReference type="SMART" id="SM00336">
    <property type="entry name" value="BBOX"/>
    <property type="match status" value="1"/>
</dbReference>
<feature type="domain" description="B box-type" evidence="4">
    <location>
        <begin position="118"/>
        <end position="160"/>
    </location>
</feature>
<dbReference type="GO" id="GO:0005778">
    <property type="term" value="C:peroxisomal membrane"/>
    <property type="evidence" value="ECO:0007669"/>
    <property type="project" value="TreeGrafter"/>
</dbReference>
<evidence type="ECO:0000256" key="2">
    <source>
        <dbReference type="SAM" id="Coils"/>
    </source>
</evidence>
<dbReference type="GO" id="GO:0061630">
    <property type="term" value="F:ubiquitin protein ligase activity"/>
    <property type="evidence" value="ECO:0007669"/>
    <property type="project" value="TreeGrafter"/>
</dbReference>
<dbReference type="GO" id="GO:0031625">
    <property type="term" value="F:ubiquitin protein ligase binding"/>
    <property type="evidence" value="ECO:0007669"/>
    <property type="project" value="TreeGrafter"/>
</dbReference>
<dbReference type="GO" id="GO:0070842">
    <property type="term" value="P:aggresome assembly"/>
    <property type="evidence" value="ECO:0007669"/>
    <property type="project" value="TreeGrafter"/>
</dbReference>
<dbReference type="SUPFAM" id="SSF57850">
    <property type="entry name" value="RING/U-box"/>
    <property type="match status" value="1"/>
</dbReference>
<dbReference type="SMART" id="SM00502">
    <property type="entry name" value="BBC"/>
    <property type="match status" value="1"/>
</dbReference>
<evidence type="ECO:0000256" key="1">
    <source>
        <dbReference type="ARBA" id="ARBA00022723"/>
    </source>
</evidence>
<dbReference type="GO" id="GO:0051865">
    <property type="term" value="P:protein autoubiquitination"/>
    <property type="evidence" value="ECO:0007669"/>
    <property type="project" value="TreeGrafter"/>
</dbReference>
<name>A0AA85AUT9_9TREM</name>
<dbReference type="SMART" id="SM00061">
    <property type="entry name" value="MATH"/>
    <property type="match status" value="1"/>
</dbReference>
<keyword evidence="1" id="KW-0479">Metal-binding</keyword>
<dbReference type="InterPro" id="IPR003649">
    <property type="entry name" value="Bbox_C"/>
</dbReference>
<dbReference type="InterPro" id="IPR000315">
    <property type="entry name" value="Znf_B-box"/>
</dbReference>